<dbReference type="RefSeq" id="WP_198125132.1">
    <property type="nucleotide sequence ID" value="NZ_JAECZC010000022.1"/>
</dbReference>
<dbReference type="InterPro" id="IPR052893">
    <property type="entry name" value="TCS_response_regulator"/>
</dbReference>
<feature type="domain" description="Response regulatory" evidence="2">
    <location>
        <begin position="8"/>
        <end position="136"/>
    </location>
</feature>
<evidence type="ECO:0000313" key="4">
    <source>
        <dbReference type="Proteomes" id="UP000632766"/>
    </source>
</evidence>
<protein>
    <submittedName>
        <fullName evidence="3">Response regulator</fullName>
    </submittedName>
</protein>
<dbReference type="SMART" id="SM00448">
    <property type="entry name" value="REC"/>
    <property type="match status" value="1"/>
</dbReference>
<sequence length="151" mass="17183">MNTAEQQTILLAEDDSNQVLLIRRALRKANLTQLLQVVSDGEAAIAYLCGEGSYADRKSYPLPILVLLDLKMPRKSGFEVLEWLKQQPELKRLPVIVLTTSTEMHDIQKAYDLGVNSYLVKPVAFNDLTAMIKLLEAYWVNLNQRPFVYTD</sequence>
<proteinExistence type="predicted"/>
<evidence type="ECO:0000313" key="3">
    <source>
        <dbReference type="EMBL" id="MBH8563241.1"/>
    </source>
</evidence>
<dbReference type="GO" id="GO:0000160">
    <property type="term" value="P:phosphorelay signal transduction system"/>
    <property type="evidence" value="ECO:0007669"/>
    <property type="project" value="InterPro"/>
</dbReference>
<feature type="modified residue" description="4-aspartylphosphate" evidence="1">
    <location>
        <position position="69"/>
    </location>
</feature>
<dbReference type="Proteomes" id="UP000632766">
    <property type="component" value="Unassembled WGS sequence"/>
</dbReference>
<name>A0A8J7LB27_9NOST</name>
<dbReference type="Pfam" id="PF00072">
    <property type="entry name" value="Response_reg"/>
    <property type="match status" value="1"/>
</dbReference>
<organism evidence="3 4">
    <name type="scientific">Amazonocrinis nigriterrae CENA67</name>
    <dbReference type="NCBI Taxonomy" id="2794033"/>
    <lineage>
        <taxon>Bacteria</taxon>
        <taxon>Bacillati</taxon>
        <taxon>Cyanobacteriota</taxon>
        <taxon>Cyanophyceae</taxon>
        <taxon>Nostocales</taxon>
        <taxon>Nostocaceae</taxon>
        <taxon>Amazonocrinis</taxon>
        <taxon>Amazonocrinis nigriterrae</taxon>
    </lineage>
</organism>
<dbReference type="InterPro" id="IPR001789">
    <property type="entry name" value="Sig_transdc_resp-reg_receiver"/>
</dbReference>
<comment type="caution">
    <text evidence="3">The sequence shown here is derived from an EMBL/GenBank/DDBJ whole genome shotgun (WGS) entry which is preliminary data.</text>
</comment>
<evidence type="ECO:0000259" key="2">
    <source>
        <dbReference type="PROSITE" id="PS50110"/>
    </source>
</evidence>
<evidence type="ECO:0000256" key="1">
    <source>
        <dbReference type="PROSITE-ProRule" id="PRU00169"/>
    </source>
</evidence>
<keyword evidence="4" id="KW-1185">Reference proteome</keyword>
<dbReference type="Gene3D" id="3.40.50.2300">
    <property type="match status" value="1"/>
</dbReference>
<keyword evidence="1" id="KW-0597">Phosphoprotein</keyword>
<dbReference type="PROSITE" id="PS50110">
    <property type="entry name" value="RESPONSE_REGULATORY"/>
    <property type="match status" value="1"/>
</dbReference>
<reference evidence="3 4" key="1">
    <citation type="journal article" date="2021" name="Int. J. Syst. Evol. Microbiol.">
        <title>Amazonocrinis nigriterrae gen. nov., sp. nov., Atlanticothrix silvestris gen. nov., sp. nov. and Dendronalium phyllosphericum gen. nov., sp. nov., nostocacean cyanobacteria from Brazilian environments.</title>
        <authorList>
            <person name="Alvarenga D.O."/>
            <person name="Andreote A.P.D."/>
            <person name="Branco L.H.Z."/>
            <person name="Delbaje E."/>
            <person name="Cruz R.B."/>
            <person name="Varani A.M."/>
            <person name="Fiore M.F."/>
        </authorList>
    </citation>
    <scope>NUCLEOTIDE SEQUENCE [LARGE SCALE GENOMIC DNA]</scope>
    <source>
        <strain evidence="3 4">CENA67</strain>
    </source>
</reference>
<accession>A0A8J7LB27</accession>
<dbReference type="AlphaFoldDB" id="A0A8J7LB27"/>
<dbReference type="EMBL" id="JAECZC010000022">
    <property type="protein sequence ID" value="MBH8563241.1"/>
    <property type="molecule type" value="Genomic_DNA"/>
</dbReference>
<dbReference type="SUPFAM" id="SSF52172">
    <property type="entry name" value="CheY-like"/>
    <property type="match status" value="1"/>
</dbReference>
<dbReference type="InterPro" id="IPR011006">
    <property type="entry name" value="CheY-like_superfamily"/>
</dbReference>
<dbReference type="PANTHER" id="PTHR44520:SF1">
    <property type="entry name" value="TWO-COMPONENT SYSTEM REGULATORY PROTEIN"/>
    <property type="match status" value="1"/>
</dbReference>
<gene>
    <name evidence="3" type="ORF">I8748_13770</name>
</gene>
<dbReference type="PANTHER" id="PTHR44520">
    <property type="entry name" value="RESPONSE REGULATOR RCP1-RELATED"/>
    <property type="match status" value="1"/>
</dbReference>
<dbReference type="CDD" id="cd17557">
    <property type="entry name" value="REC_Rcp-like"/>
    <property type="match status" value="1"/>
</dbReference>